<accession>A0A417ZCH9</accession>
<reference evidence="5 6" key="1">
    <citation type="submission" date="2018-07" db="EMBL/GenBank/DDBJ databases">
        <title>Genome sequences of six Lactobacillus spp. isolated from bumble bee guts.</title>
        <authorList>
            <person name="Motta E.V.S."/>
            <person name="Moran N.A."/>
        </authorList>
    </citation>
    <scope>NUCLEOTIDE SEQUENCE [LARGE SCALE GENOMIC DNA]</scope>
    <source>
        <strain evidence="5 6">LV-8.1</strain>
    </source>
</reference>
<organism evidence="5 6">
    <name type="scientific">Bombilactobacillus bombi</name>
    <dbReference type="NCBI Taxonomy" id="1303590"/>
    <lineage>
        <taxon>Bacteria</taxon>
        <taxon>Bacillati</taxon>
        <taxon>Bacillota</taxon>
        <taxon>Bacilli</taxon>
        <taxon>Lactobacillales</taxon>
        <taxon>Lactobacillaceae</taxon>
        <taxon>Bombilactobacillus</taxon>
    </lineage>
</organism>
<feature type="compositionally biased region" description="Basic and acidic residues" evidence="2">
    <location>
        <begin position="416"/>
        <end position="430"/>
    </location>
</feature>
<evidence type="ECO:0000259" key="3">
    <source>
        <dbReference type="Pfam" id="PF07261"/>
    </source>
</evidence>
<feature type="domain" description="Replicative helicase loading/DNA remodeling protein DnaB N-terminal winged helix" evidence="4">
    <location>
        <begin position="23"/>
        <end position="266"/>
    </location>
</feature>
<evidence type="ECO:0000313" key="6">
    <source>
        <dbReference type="Proteomes" id="UP000284822"/>
    </source>
</evidence>
<evidence type="ECO:0000256" key="1">
    <source>
        <dbReference type="ARBA" id="ARBA00093462"/>
    </source>
</evidence>
<feature type="compositionally biased region" description="Polar residues" evidence="2">
    <location>
        <begin position="401"/>
        <end position="413"/>
    </location>
</feature>
<dbReference type="Pfam" id="PF25888">
    <property type="entry name" value="WHD_DnaB"/>
    <property type="match status" value="1"/>
</dbReference>
<evidence type="ECO:0000313" key="5">
    <source>
        <dbReference type="EMBL" id="RHW48386.1"/>
    </source>
</evidence>
<dbReference type="AlphaFoldDB" id="A0A417ZCH9"/>
<proteinExistence type="inferred from homology"/>
<evidence type="ECO:0000256" key="2">
    <source>
        <dbReference type="SAM" id="MobiDB-lite"/>
    </source>
</evidence>
<evidence type="ECO:0000259" key="4">
    <source>
        <dbReference type="Pfam" id="PF25888"/>
    </source>
</evidence>
<dbReference type="Proteomes" id="UP000284822">
    <property type="component" value="Unassembled WGS sequence"/>
</dbReference>
<feature type="domain" description="DnaB/C C-terminal" evidence="3">
    <location>
        <begin position="322"/>
        <end position="391"/>
    </location>
</feature>
<dbReference type="InterPro" id="IPR058660">
    <property type="entry name" value="WHD_DnaB"/>
</dbReference>
<name>A0A417ZCH9_9LACO</name>
<dbReference type="Pfam" id="PF07261">
    <property type="entry name" value="DnaB_2"/>
    <property type="match status" value="1"/>
</dbReference>
<gene>
    <name evidence="5" type="ORF">DS832_02165</name>
</gene>
<sequence>MKNKMAEQMIDPLWGYWVTSSDYLTDYDRRVLMDLYQPLVGSDAISLYQLLWNQRQVLLSERKQHAQLLNLLDIDVQHLYQARIKLEAVALLHTFSTKDTLGSYLIYQLHAPLSPQKFFSDNILKTFLYEKIGHYEFSRLQKKYKPQALPQNQQLTDITHSFLDVFHLSSSEILKMSEQSTSTVTTPAQPQYTSQQLASFDWQLLADYTASYHVSSEDIAQHQNELFNVHAFYGVTEIEMADLIANTLNVTNNKIDIQRLQNIAQKRFEDRVNIKAHDEQNNQKTEIGPDDASLLKNFTATERQLIKQANQLAPAEFLAVKKRKMNGFVGSSETGVLRRLQQRAVLPLPVINILIDYILDNSATLTQSLVEKVANDWAQNDIKTAPEAIQRIKNRTHNRSKTNSTARKSSYKNYQPHKEQVTDWTKHQAKKVDPAELAELQKQWHEFKNNS</sequence>
<feature type="region of interest" description="Disordered" evidence="2">
    <location>
        <begin position="396"/>
        <end position="430"/>
    </location>
</feature>
<comment type="caution">
    <text evidence="5">The sequence shown here is derived from an EMBL/GenBank/DDBJ whole genome shotgun (WGS) entry which is preliminary data.</text>
</comment>
<comment type="similarity">
    <text evidence="1">Belongs to the DnaB/DnaD family.</text>
</comment>
<dbReference type="InterPro" id="IPR006343">
    <property type="entry name" value="DnaB/C_C"/>
</dbReference>
<dbReference type="EMBL" id="QOCS01000005">
    <property type="protein sequence ID" value="RHW48386.1"/>
    <property type="molecule type" value="Genomic_DNA"/>
</dbReference>
<protein>
    <submittedName>
        <fullName evidence="5">Uncharacterized protein</fullName>
    </submittedName>
</protein>